<protein>
    <recommendedName>
        <fullName evidence="2">CPXCG motif-containing cysteine-rich protein</fullName>
    </recommendedName>
</protein>
<sequence length="81" mass="9534">MNVLKEKNISCPCCGESISVQIDCSEDEQEYIEYCRVCCQPIKFIVRVDRVEDIYVNVFHENEQVFLILNDAAIENKKSRW</sequence>
<evidence type="ECO:0008006" key="2">
    <source>
        <dbReference type="Google" id="ProtNLM"/>
    </source>
</evidence>
<dbReference type="Pfam" id="PF14255">
    <property type="entry name" value="Zn_ribbon_21"/>
    <property type="match status" value="1"/>
</dbReference>
<evidence type="ECO:0000313" key="1">
    <source>
        <dbReference type="EMBL" id="VAX06888.1"/>
    </source>
</evidence>
<gene>
    <name evidence="1" type="ORF">MNBD_GAMMA25-1514</name>
</gene>
<reference evidence="1" key="1">
    <citation type="submission" date="2018-06" db="EMBL/GenBank/DDBJ databases">
        <authorList>
            <person name="Zhirakovskaya E."/>
        </authorList>
    </citation>
    <scope>NUCLEOTIDE SEQUENCE</scope>
</reference>
<name>A0A3B1B683_9ZZZZ</name>
<dbReference type="AlphaFoldDB" id="A0A3B1B683"/>
<proteinExistence type="predicted"/>
<organism evidence="1">
    <name type="scientific">hydrothermal vent metagenome</name>
    <dbReference type="NCBI Taxonomy" id="652676"/>
    <lineage>
        <taxon>unclassified sequences</taxon>
        <taxon>metagenomes</taxon>
        <taxon>ecological metagenomes</taxon>
    </lineage>
</organism>
<dbReference type="EMBL" id="UOFY01000011">
    <property type="protein sequence ID" value="VAX06888.1"/>
    <property type="molecule type" value="Genomic_DNA"/>
</dbReference>
<accession>A0A3B1B683</accession>
<dbReference type="InterPro" id="IPR025990">
    <property type="entry name" value="zinc_ribbon_bacterial"/>
</dbReference>